<gene>
    <name evidence="2" type="ORF">TeGR_g11815</name>
</gene>
<feature type="compositionally biased region" description="Pro residues" evidence="1">
    <location>
        <begin position="249"/>
        <end position="265"/>
    </location>
</feature>
<feature type="region of interest" description="Disordered" evidence="1">
    <location>
        <begin position="228"/>
        <end position="363"/>
    </location>
</feature>
<keyword evidence="3" id="KW-1185">Reference proteome</keyword>
<comment type="caution">
    <text evidence="2">The sequence shown here is derived from an EMBL/GenBank/DDBJ whole genome shotgun (WGS) entry which is preliminary data.</text>
</comment>
<evidence type="ECO:0000256" key="1">
    <source>
        <dbReference type="SAM" id="MobiDB-lite"/>
    </source>
</evidence>
<feature type="compositionally biased region" description="Basic and acidic residues" evidence="1">
    <location>
        <begin position="294"/>
        <end position="306"/>
    </location>
</feature>
<proteinExistence type="predicted"/>
<protein>
    <submittedName>
        <fullName evidence="2">Uncharacterized protein</fullName>
    </submittedName>
</protein>
<dbReference type="EMBL" id="BRYB01003068">
    <property type="protein sequence ID" value="GMI29880.1"/>
    <property type="molecule type" value="Genomic_DNA"/>
</dbReference>
<dbReference type="Proteomes" id="UP001165060">
    <property type="component" value="Unassembled WGS sequence"/>
</dbReference>
<feature type="compositionally biased region" description="Basic and acidic residues" evidence="1">
    <location>
        <begin position="228"/>
        <end position="238"/>
    </location>
</feature>
<evidence type="ECO:0000313" key="2">
    <source>
        <dbReference type="EMBL" id="GMI29880.1"/>
    </source>
</evidence>
<feature type="compositionally biased region" description="Pro residues" evidence="1">
    <location>
        <begin position="335"/>
        <end position="346"/>
    </location>
</feature>
<name>A0ABQ6MPZ5_9STRA</name>
<reference evidence="2 3" key="1">
    <citation type="journal article" date="2023" name="Commun. Biol.">
        <title>Genome analysis of Parmales, the sister group of diatoms, reveals the evolutionary specialization of diatoms from phago-mixotrophs to photoautotrophs.</title>
        <authorList>
            <person name="Ban H."/>
            <person name="Sato S."/>
            <person name="Yoshikawa S."/>
            <person name="Yamada K."/>
            <person name="Nakamura Y."/>
            <person name="Ichinomiya M."/>
            <person name="Sato N."/>
            <person name="Blanc-Mathieu R."/>
            <person name="Endo H."/>
            <person name="Kuwata A."/>
            <person name="Ogata H."/>
        </authorList>
    </citation>
    <scope>NUCLEOTIDE SEQUENCE [LARGE SCALE GENOMIC DNA]</scope>
</reference>
<organism evidence="2 3">
    <name type="scientific">Tetraparma gracilis</name>
    <dbReference type="NCBI Taxonomy" id="2962635"/>
    <lineage>
        <taxon>Eukaryota</taxon>
        <taxon>Sar</taxon>
        <taxon>Stramenopiles</taxon>
        <taxon>Ochrophyta</taxon>
        <taxon>Bolidophyceae</taxon>
        <taxon>Parmales</taxon>
        <taxon>Triparmaceae</taxon>
        <taxon>Tetraparma</taxon>
    </lineage>
</organism>
<accession>A0ABQ6MPZ5</accession>
<feature type="non-terminal residue" evidence="2">
    <location>
        <position position="363"/>
    </location>
</feature>
<evidence type="ECO:0000313" key="3">
    <source>
        <dbReference type="Proteomes" id="UP001165060"/>
    </source>
</evidence>
<sequence length="363" mass="38300">MPSTSSSSSSSSAATSSSAPNSFPVALAHLQQGLALLRSSYVPVCCFFISTREALLASKASGAAAAKFLASRLAPCVGGFRACQGPLGPKLYGPARKALSKLVSECRPEQGLNYMVVNFVGGMKEGQSYGLRKWFSTHAQGSLLATSLEACNEVLQAGGGLELEPAQLERIRALAKQCRGEIEGISLGYRQRSTAHPHLPFWGRVDTVLNAIESFDPDDDEVCLVDAPEPRRPQHVVDLEPSPQAKPRSAPPRSAPPRSAPPDPPAAELSWAEGVGDELPRGEERVGVLSRAEGVGDKLPRGEERVGVLLGPHASSPKLPRGEERVGVLLGPPASKLPPKLPPPAPFEELFPGLSPGSVRTPP</sequence>